<evidence type="ECO:0000313" key="5">
    <source>
        <dbReference type="Proteomes" id="UP000001861"/>
    </source>
</evidence>
<feature type="compositionally biased region" description="Basic and acidic residues" evidence="2">
    <location>
        <begin position="198"/>
        <end position="207"/>
    </location>
</feature>
<sequence length="638" mass="71439">MTEADSRHYDPSRGTPSRQARNTRSATPRAGYPSAAATLNGLGGGSGREKPYSSQRDRLVTSRASDSNWQSSTDYGSFVDYGYGDAFTAGSASETQEYDHDDFNDHDEYDERREEGEEEWEWEDDIVKPTTTSSGAVASSGKIRHRKPQNSSSASKTRAVPRSPRGYGGIRSSRATPAGYRTPPAPVAHSSRFSSISRESKVDHHELQQPSYPARAILERREPPIPWGALPGHALSTLQATFFYALSILKPALKMMRYPLIAILFLWILAFTLTSVYGVFRSAFEPFCYIPGVNMMTACKWITYTPPKNVGNQVPTGKLQPPNVQWADYPSLVSLEAKTFDQLLDESIGGLGGSLSLNLKKTEVAVKDLITLVKASDLKAKDSLAEILGEFVDDAAVAVKGLSRLSAKFNGALDNIMAVNDYALRSVERARELEPRSLPEKLNALMPWSPPKKDVNLVVKETFSQAMDVLSTHMERLLLETEARYNELKKLEEKLDALHELVQRENTTIATDKEELLALLWTKLGGHRKQMRSFERHLKLLKELTTYRKQAYAHISAALHHLQAMNQEADDIRERVAAPDLMGTMVEPEVHMKSIQMGLERLKESRVRAKKLEEEAARRVFGLDWNNDRVEKIDSAKR</sequence>
<dbReference type="eggNOG" id="ENOG502RZF1">
    <property type="taxonomic scope" value="Eukaryota"/>
</dbReference>
<proteinExistence type="predicted"/>
<keyword evidence="3" id="KW-1133">Transmembrane helix</keyword>
<keyword evidence="3" id="KW-0812">Transmembrane</keyword>
<keyword evidence="1" id="KW-0175">Coiled coil</keyword>
<feature type="compositionally biased region" description="Basic and acidic residues" evidence="2">
    <location>
        <begin position="1"/>
        <end position="11"/>
    </location>
</feature>
<dbReference type="Proteomes" id="UP000001861">
    <property type="component" value="Unassembled WGS sequence"/>
</dbReference>
<accession>A8NT64</accession>
<dbReference type="KEGG" id="cci:CC1G_10950"/>
<dbReference type="STRING" id="240176.A8NT64"/>
<name>A8NT64_COPC7</name>
<feature type="compositionally biased region" description="Basic and acidic residues" evidence="2">
    <location>
        <begin position="47"/>
        <end position="60"/>
    </location>
</feature>
<dbReference type="OMA" id="ININRWT"/>
<dbReference type="RefSeq" id="XP_001836169.1">
    <property type="nucleotide sequence ID" value="XM_001836117.2"/>
</dbReference>
<feature type="transmembrane region" description="Helical" evidence="3">
    <location>
        <begin position="258"/>
        <end position="280"/>
    </location>
</feature>
<gene>
    <name evidence="4" type="ORF">CC1G_10950</name>
</gene>
<organism evidence="4 5">
    <name type="scientific">Coprinopsis cinerea (strain Okayama-7 / 130 / ATCC MYA-4618 / FGSC 9003)</name>
    <name type="common">Inky cap fungus</name>
    <name type="synonym">Hormographiella aspergillata</name>
    <dbReference type="NCBI Taxonomy" id="240176"/>
    <lineage>
        <taxon>Eukaryota</taxon>
        <taxon>Fungi</taxon>
        <taxon>Dikarya</taxon>
        <taxon>Basidiomycota</taxon>
        <taxon>Agaricomycotina</taxon>
        <taxon>Agaricomycetes</taxon>
        <taxon>Agaricomycetidae</taxon>
        <taxon>Agaricales</taxon>
        <taxon>Agaricineae</taxon>
        <taxon>Psathyrellaceae</taxon>
        <taxon>Coprinopsis</taxon>
    </lineage>
</organism>
<dbReference type="SMR" id="A8NT64"/>
<keyword evidence="3" id="KW-0472">Membrane</keyword>
<feature type="coiled-coil region" evidence="1">
    <location>
        <begin position="474"/>
        <end position="508"/>
    </location>
</feature>
<feature type="compositionally biased region" description="Polar residues" evidence="2">
    <location>
        <begin position="14"/>
        <end position="26"/>
    </location>
</feature>
<feature type="compositionally biased region" description="Low complexity" evidence="2">
    <location>
        <begin position="130"/>
        <end position="141"/>
    </location>
</feature>
<protein>
    <submittedName>
        <fullName evidence="4">Uncharacterized protein</fullName>
    </submittedName>
</protein>
<dbReference type="OrthoDB" id="4179406at2759"/>
<evidence type="ECO:0000256" key="1">
    <source>
        <dbReference type="SAM" id="Coils"/>
    </source>
</evidence>
<dbReference type="InParanoid" id="A8NT64"/>
<keyword evidence="5" id="KW-1185">Reference proteome</keyword>
<dbReference type="VEuPathDB" id="FungiDB:CC1G_10950"/>
<dbReference type="AlphaFoldDB" id="A8NT64"/>
<comment type="caution">
    <text evidence="4">The sequence shown here is derived from an EMBL/GenBank/DDBJ whole genome shotgun (WGS) entry which is preliminary data.</text>
</comment>
<evidence type="ECO:0000256" key="2">
    <source>
        <dbReference type="SAM" id="MobiDB-lite"/>
    </source>
</evidence>
<feature type="region of interest" description="Disordered" evidence="2">
    <location>
        <begin position="1"/>
        <end position="208"/>
    </location>
</feature>
<evidence type="ECO:0000313" key="4">
    <source>
        <dbReference type="EMBL" id="EAU85678.1"/>
    </source>
</evidence>
<evidence type="ECO:0000256" key="3">
    <source>
        <dbReference type="SAM" id="Phobius"/>
    </source>
</evidence>
<dbReference type="GeneID" id="6012709"/>
<reference evidence="4 5" key="1">
    <citation type="journal article" date="2010" name="Proc. Natl. Acad. Sci. U.S.A.">
        <title>Insights into evolution of multicellular fungi from the assembled chromosomes of the mushroom Coprinopsis cinerea (Coprinus cinereus).</title>
        <authorList>
            <person name="Stajich J.E."/>
            <person name="Wilke S.K."/>
            <person name="Ahren D."/>
            <person name="Au C.H."/>
            <person name="Birren B.W."/>
            <person name="Borodovsky M."/>
            <person name="Burns C."/>
            <person name="Canback B."/>
            <person name="Casselton L.A."/>
            <person name="Cheng C.K."/>
            <person name="Deng J."/>
            <person name="Dietrich F.S."/>
            <person name="Fargo D.C."/>
            <person name="Farman M.L."/>
            <person name="Gathman A.C."/>
            <person name="Goldberg J."/>
            <person name="Guigo R."/>
            <person name="Hoegger P.J."/>
            <person name="Hooker J.B."/>
            <person name="Huggins A."/>
            <person name="James T.Y."/>
            <person name="Kamada T."/>
            <person name="Kilaru S."/>
            <person name="Kodira C."/>
            <person name="Kues U."/>
            <person name="Kupfer D."/>
            <person name="Kwan H.S."/>
            <person name="Lomsadze A."/>
            <person name="Li W."/>
            <person name="Lilly W.W."/>
            <person name="Ma L.J."/>
            <person name="Mackey A.J."/>
            <person name="Manning G."/>
            <person name="Martin F."/>
            <person name="Muraguchi H."/>
            <person name="Natvig D.O."/>
            <person name="Palmerini H."/>
            <person name="Ramesh M.A."/>
            <person name="Rehmeyer C.J."/>
            <person name="Roe B.A."/>
            <person name="Shenoy N."/>
            <person name="Stanke M."/>
            <person name="Ter-Hovhannisyan V."/>
            <person name="Tunlid A."/>
            <person name="Velagapudi R."/>
            <person name="Vision T.J."/>
            <person name="Zeng Q."/>
            <person name="Zolan M.E."/>
            <person name="Pukkila P.J."/>
        </authorList>
    </citation>
    <scope>NUCLEOTIDE SEQUENCE [LARGE SCALE GENOMIC DNA]</scope>
    <source>
        <strain evidence="5">Okayama-7 / 130 / ATCC MYA-4618 / FGSC 9003</strain>
    </source>
</reference>
<dbReference type="EMBL" id="AACS02000004">
    <property type="protein sequence ID" value="EAU85678.1"/>
    <property type="molecule type" value="Genomic_DNA"/>
</dbReference>
<feature type="compositionally biased region" description="Polar residues" evidence="2">
    <location>
        <begin position="62"/>
        <end position="75"/>
    </location>
</feature>